<organism evidence="11 12">
    <name type="scientific">Paracoccus laeviglucosivorans</name>
    <dbReference type="NCBI Taxonomy" id="1197861"/>
    <lineage>
        <taxon>Bacteria</taxon>
        <taxon>Pseudomonadati</taxon>
        <taxon>Pseudomonadota</taxon>
        <taxon>Alphaproteobacteria</taxon>
        <taxon>Rhodobacterales</taxon>
        <taxon>Paracoccaceae</taxon>
        <taxon>Paracoccus</taxon>
    </lineage>
</organism>
<evidence type="ECO:0000256" key="6">
    <source>
        <dbReference type="ARBA" id="ARBA00022741"/>
    </source>
</evidence>
<dbReference type="Pfam" id="PF00005">
    <property type="entry name" value="ABC_tran"/>
    <property type="match status" value="1"/>
</dbReference>
<keyword evidence="5" id="KW-0997">Cell inner membrane</keyword>
<accession>A0A521EU83</accession>
<keyword evidence="3" id="KW-0813">Transport</keyword>
<evidence type="ECO:0000313" key="11">
    <source>
        <dbReference type="EMBL" id="SMO87464.1"/>
    </source>
</evidence>
<protein>
    <submittedName>
        <fullName evidence="11">ABC transporter</fullName>
    </submittedName>
</protein>
<dbReference type="InterPro" id="IPR027417">
    <property type="entry name" value="P-loop_NTPase"/>
</dbReference>
<keyword evidence="12" id="KW-1185">Reference proteome</keyword>
<dbReference type="EMBL" id="FXTK01000015">
    <property type="protein sequence ID" value="SMO87464.1"/>
    <property type="molecule type" value="Genomic_DNA"/>
</dbReference>
<dbReference type="Proteomes" id="UP000319014">
    <property type="component" value="Unassembled WGS sequence"/>
</dbReference>
<gene>
    <name evidence="11" type="ORF">SAMN06265221_11592</name>
</gene>
<dbReference type="Gene3D" id="3.40.50.300">
    <property type="entry name" value="P-loop containing nucleotide triphosphate hydrolases"/>
    <property type="match status" value="1"/>
</dbReference>
<evidence type="ECO:0000256" key="8">
    <source>
        <dbReference type="ARBA" id="ARBA00022967"/>
    </source>
</evidence>
<evidence type="ECO:0000256" key="2">
    <source>
        <dbReference type="ARBA" id="ARBA00004533"/>
    </source>
</evidence>
<keyword evidence="4" id="KW-1003">Cell membrane</keyword>
<evidence type="ECO:0000313" key="12">
    <source>
        <dbReference type="Proteomes" id="UP000319014"/>
    </source>
</evidence>
<keyword evidence="8" id="KW-1278">Translocase</keyword>
<dbReference type="InterPro" id="IPR050319">
    <property type="entry name" value="ABC_transp_ATP-bind"/>
</dbReference>
<evidence type="ECO:0000256" key="4">
    <source>
        <dbReference type="ARBA" id="ARBA00022475"/>
    </source>
</evidence>
<evidence type="ECO:0000256" key="5">
    <source>
        <dbReference type="ARBA" id="ARBA00022519"/>
    </source>
</evidence>
<dbReference type="GO" id="GO:0005886">
    <property type="term" value="C:plasma membrane"/>
    <property type="evidence" value="ECO:0007669"/>
    <property type="project" value="UniProtKB-SubCell"/>
</dbReference>
<evidence type="ECO:0000256" key="9">
    <source>
        <dbReference type="ARBA" id="ARBA00023136"/>
    </source>
</evidence>
<feature type="domain" description="ABC transporter" evidence="10">
    <location>
        <begin position="42"/>
        <end position="121"/>
    </location>
</feature>
<dbReference type="RefSeq" id="WP_221930445.1">
    <property type="nucleotide sequence ID" value="NZ_FXTK01000015.1"/>
</dbReference>
<evidence type="ECO:0000256" key="7">
    <source>
        <dbReference type="ARBA" id="ARBA00022840"/>
    </source>
</evidence>
<proteinExistence type="predicted"/>
<dbReference type="GO" id="GO:0005524">
    <property type="term" value="F:ATP binding"/>
    <property type="evidence" value="ECO:0007669"/>
    <property type="project" value="UniProtKB-KW"/>
</dbReference>
<reference evidence="11 12" key="1">
    <citation type="submission" date="2017-05" db="EMBL/GenBank/DDBJ databases">
        <authorList>
            <person name="Varghese N."/>
            <person name="Submissions S."/>
        </authorList>
    </citation>
    <scope>NUCLEOTIDE SEQUENCE [LARGE SCALE GENOMIC DNA]</scope>
    <source>
        <strain evidence="11 12">DSM 100094</strain>
    </source>
</reference>
<evidence type="ECO:0000256" key="3">
    <source>
        <dbReference type="ARBA" id="ARBA00022448"/>
    </source>
</evidence>
<evidence type="ECO:0000256" key="1">
    <source>
        <dbReference type="ARBA" id="ARBA00004170"/>
    </source>
</evidence>
<keyword evidence="9" id="KW-0472">Membrane</keyword>
<dbReference type="SUPFAM" id="SSF52540">
    <property type="entry name" value="P-loop containing nucleoside triphosphate hydrolases"/>
    <property type="match status" value="1"/>
</dbReference>
<keyword evidence="7" id="KW-0067">ATP-binding</keyword>
<sequence length="133" mass="14209">MREADKAPEAEAPVLLQVEGPVQDLSNIVRSAGTQARSHAVRDLGLTRRRGQTVGVMGESGSGRSSMGKVLMKLTDADGGRILLDSIDILPMPEAEFRPLRPRIQMVFQDPYASVNSRQTVGASLAVGPVTQA</sequence>
<dbReference type="GO" id="GO:0016887">
    <property type="term" value="F:ATP hydrolysis activity"/>
    <property type="evidence" value="ECO:0007669"/>
    <property type="project" value="InterPro"/>
</dbReference>
<dbReference type="AlphaFoldDB" id="A0A521EU83"/>
<dbReference type="PANTHER" id="PTHR43776:SF15">
    <property type="entry name" value="GLUTATHIONE IMPORT ATP-BINDING PROTEIN GSIA"/>
    <property type="match status" value="1"/>
</dbReference>
<comment type="subcellular location">
    <subcellularLocation>
        <location evidence="2">Cell inner membrane</location>
    </subcellularLocation>
    <subcellularLocation>
        <location evidence="1">Membrane</location>
        <topology evidence="1">Peripheral membrane protein</topology>
    </subcellularLocation>
</comment>
<dbReference type="PANTHER" id="PTHR43776">
    <property type="entry name" value="TRANSPORT ATP-BINDING PROTEIN"/>
    <property type="match status" value="1"/>
</dbReference>
<evidence type="ECO:0000259" key="10">
    <source>
        <dbReference type="Pfam" id="PF00005"/>
    </source>
</evidence>
<dbReference type="InterPro" id="IPR003439">
    <property type="entry name" value="ABC_transporter-like_ATP-bd"/>
</dbReference>
<name>A0A521EU83_9RHOB</name>
<keyword evidence="6" id="KW-0547">Nucleotide-binding</keyword>